<dbReference type="Proteomes" id="UP000238083">
    <property type="component" value="Unassembled WGS sequence"/>
</dbReference>
<gene>
    <name evidence="4" type="ORF">CLV37_101381</name>
</gene>
<accession>A0A2T0RAE5</accession>
<dbReference type="CDD" id="cd07814">
    <property type="entry name" value="SRPBCC_CalC_Aha1-like"/>
    <property type="match status" value="1"/>
</dbReference>
<sequence length="177" mass="19771">MTTQNSTQNSTQNPTRTPAPTARSIELVREYPVEPQRVFAAWTDPEQLEWFSGLPAAQSEPTVDLRPGGFWRLTLQEGPDGRRYATGGLYRLVEPPHRLEFHWGAPGGWPDLDPDDLDAVPLVSLRFEPTTSATGSGTRMTATLALSDRLDEAQVEHWFSLGIREGWTMTVDRLAPQ</sequence>
<reference evidence="4 5" key="1">
    <citation type="submission" date="2018-03" db="EMBL/GenBank/DDBJ databases">
        <title>Genomic Encyclopedia of Archaeal and Bacterial Type Strains, Phase II (KMG-II): from individual species to whole genera.</title>
        <authorList>
            <person name="Goeker M."/>
        </authorList>
    </citation>
    <scope>NUCLEOTIDE SEQUENCE [LARGE SCALE GENOMIC DNA]</scope>
    <source>
        <strain evidence="4 5">DSM 19711</strain>
    </source>
</reference>
<dbReference type="Gene3D" id="3.30.530.20">
    <property type="match status" value="1"/>
</dbReference>
<feature type="domain" description="Activator of Hsp90 ATPase homologue 1/2-like C-terminal" evidence="3">
    <location>
        <begin position="33"/>
        <end position="175"/>
    </location>
</feature>
<dbReference type="AlphaFoldDB" id="A0A2T0RAE5"/>
<evidence type="ECO:0000313" key="4">
    <source>
        <dbReference type="EMBL" id="PRY18137.1"/>
    </source>
</evidence>
<dbReference type="SUPFAM" id="SSF55961">
    <property type="entry name" value="Bet v1-like"/>
    <property type="match status" value="1"/>
</dbReference>
<evidence type="ECO:0000256" key="2">
    <source>
        <dbReference type="SAM" id="MobiDB-lite"/>
    </source>
</evidence>
<protein>
    <submittedName>
        <fullName evidence="4">Uncharacterized protein YndB with AHSA1/START domain</fullName>
    </submittedName>
</protein>
<evidence type="ECO:0000313" key="5">
    <source>
        <dbReference type="Proteomes" id="UP000238083"/>
    </source>
</evidence>
<evidence type="ECO:0000256" key="1">
    <source>
        <dbReference type="ARBA" id="ARBA00006817"/>
    </source>
</evidence>
<proteinExistence type="inferred from homology"/>
<evidence type="ECO:0000259" key="3">
    <source>
        <dbReference type="Pfam" id="PF08327"/>
    </source>
</evidence>
<dbReference type="Pfam" id="PF08327">
    <property type="entry name" value="AHSA1"/>
    <property type="match status" value="1"/>
</dbReference>
<comment type="similarity">
    <text evidence="1">Belongs to the AHA1 family.</text>
</comment>
<comment type="caution">
    <text evidence="4">The sequence shown here is derived from an EMBL/GenBank/DDBJ whole genome shotgun (WGS) entry which is preliminary data.</text>
</comment>
<name>A0A2T0RAE5_9ACTN</name>
<feature type="compositionally biased region" description="Low complexity" evidence="2">
    <location>
        <begin position="1"/>
        <end position="18"/>
    </location>
</feature>
<dbReference type="InterPro" id="IPR023393">
    <property type="entry name" value="START-like_dom_sf"/>
</dbReference>
<feature type="region of interest" description="Disordered" evidence="2">
    <location>
        <begin position="1"/>
        <end position="23"/>
    </location>
</feature>
<organism evidence="4 5">
    <name type="scientific">Kineococcus rhizosphaerae</name>
    <dbReference type="NCBI Taxonomy" id="559628"/>
    <lineage>
        <taxon>Bacteria</taxon>
        <taxon>Bacillati</taxon>
        <taxon>Actinomycetota</taxon>
        <taxon>Actinomycetes</taxon>
        <taxon>Kineosporiales</taxon>
        <taxon>Kineosporiaceae</taxon>
        <taxon>Kineococcus</taxon>
    </lineage>
</organism>
<dbReference type="InterPro" id="IPR013538">
    <property type="entry name" value="ASHA1/2-like_C"/>
</dbReference>
<dbReference type="EMBL" id="PVZF01000001">
    <property type="protein sequence ID" value="PRY18137.1"/>
    <property type="molecule type" value="Genomic_DNA"/>
</dbReference>
<keyword evidence="5" id="KW-1185">Reference proteome</keyword>